<comment type="subcellular location">
    <subcellularLocation>
        <location evidence="2 11">Nucleus</location>
    </subcellularLocation>
</comment>
<dbReference type="InterPro" id="IPR011068">
    <property type="entry name" value="NuclTrfase_I-like_C"/>
</dbReference>
<keyword evidence="4 11" id="KW-0507">mRNA processing</keyword>
<comment type="similarity">
    <text evidence="3 11">Belongs to the poly(A) polymerase family.</text>
</comment>
<dbReference type="EMBL" id="CDMY01000255">
    <property type="protein sequence ID" value="CEL97701.1"/>
    <property type="molecule type" value="Genomic_DNA"/>
</dbReference>
<dbReference type="FunFam" id="1.10.1410.10:FF:000001">
    <property type="entry name" value="Putative poly(A) polymerase gamma"/>
    <property type="match status" value="1"/>
</dbReference>
<sequence length="602" mass="67649">MSGAANPVGSGSWGGTAISMEGPRARDVELSQRLKGTLEGHGLFESDEETLHRQQILLELDSIIKEWIYEVGVSQGMAEEEARQAGGKIFTFGSYRLGVVSPGSDIDTLCVAPTHVSRDSFNTLLAAKLSQHPSVRKVQPVPNAFTPVIKLNYDGIDIDLLFANLPRPTIPPEMEDLDDDNILRNLDEKTVRSLNGCRVADMILKLVPNKENFRMTLRFIKLWARNRGVYSNVIGYLGGVSWALLVARVCQLYPNMSPSQLVHRFFRVYAKWNWKIPILLTRVKEPQSSPGLMGFRVWNPKVNPADKQHLMPIITPAFPSMNSTHNVTLTTLRVMKGEFERGHEIADNVNKGHATWNDILQEADFFRSAKRFLMIESLAKTEQVHRKWHGWIESKLRFLIKALEQMANVEVHPWPKSYDLQDDEWEYATAMFIALIPKSNATIDMRRPMTDFCEMLYTWEDMSTHSDAAQVRFKSLKRSELPHSVFPRSSADEEAAGDVAAVAQDGEVTSAVAGVQRNFSGDEVEIARPASPIENTEDVSVRPEKRPRVTEASHGETARQAAQFDFVSQDNSGKVVVAAGRRLAGRVKKRLVVRLSMKESPM</sequence>
<dbReference type="GO" id="GO:0003723">
    <property type="term" value="F:RNA binding"/>
    <property type="evidence" value="ECO:0007669"/>
    <property type="project" value="UniProtKB-UniRule"/>
</dbReference>
<dbReference type="GO" id="GO:1990817">
    <property type="term" value="F:poly(A) RNA polymerase activity"/>
    <property type="evidence" value="ECO:0007669"/>
    <property type="project" value="UniProtKB-UniRule"/>
</dbReference>
<comment type="catalytic activity">
    <reaction evidence="11">
        <text>RNA(n) + ATP = RNA(n)-3'-adenine ribonucleotide + diphosphate</text>
        <dbReference type="Rhea" id="RHEA:11332"/>
        <dbReference type="Rhea" id="RHEA-COMP:14527"/>
        <dbReference type="Rhea" id="RHEA-COMP:17347"/>
        <dbReference type="ChEBI" id="CHEBI:30616"/>
        <dbReference type="ChEBI" id="CHEBI:33019"/>
        <dbReference type="ChEBI" id="CHEBI:140395"/>
        <dbReference type="ChEBI" id="CHEBI:173115"/>
        <dbReference type="EC" id="2.7.7.19"/>
    </reaction>
</comment>
<dbReference type="InterPro" id="IPR014492">
    <property type="entry name" value="PolyA_polymerase"/>
</dbReference>
<dbReference type="GO" id="GO:0005634">
    <property type="term" value="C:nucleus"/>
    <property type="evidence" value="ECO:0007669"/>
    <property type="project" value="UniProtKB-SubCell"/>
</dbReference>
<keyword evidence="8 11" id="KW-0067">ATP-binding</keyword>
<feature type="domain" description="Poly(A) polymerase RNA-binding" evidence="15">
    <location>
        <begin position="364"/>
        <end position="420"/>
    </location>
</feature>
<organism evidence="18 19">
    <name type="scientific">Vitrella brassicaformis (strain CCMP3155)</name>
    <dbReference type="NCBI Taxonomy" id="1169540"/>
    <lineage>
        <taxon>Eukaryota</taxon>
        <taxon>Sar</taxon>
        <taxon>Alveolata</taxon>
        <taxon>Colpodellida</taxon>
        <taxon>Vitrellaceae</taxon>
        <taxon>Vitrella</taxon>
    </lineage>
</organism>
<evidence type="ECO:0000256" key="5">
    <source>
        <dbReference type="ARBA" id="ARBA00022679"/>
    </source>
</evidence>
<dbReference type="PANTHER" id="PTHR10682">
    <property type="entry name" value="POLY A POLYMERASE"/>
    <property type="match status" value="1"/>
</dbReference>
<keyword evidence="6 13" id="KW-0479">Metal-binding</keyword>
<dbReference type="GO" id="GO:0005524">
    <property type="term" value="F:ATP binding"/>
    <property type="evidence" value="ECO:0007669"/>
    <property type="project" value="UniProtKB-UniRule"/>
</dbReference>
<dbReference type="Gene3D" id="3.30.460.10">
    <property type="entry name" value="Beta Polymerase, domain 2"/>
    <property type="match status" value="1"/>
</dbReference>
<evidence type="ECO:0000313" key="18">
    <source>
        <dbReference type="EMBL" id="CEL97701.1"/>
    </source>
</evidence>
<dbReference type="OMA" id="PAYPAMC"/>
<feature type="binding site" evidence="12">
    <location>
        <begin position="105"/>
        <end position="107"/>
    </location>
    <ligand>
        <name>ATP</name>
        <dbReference type="ChEBI" id="CHEBI:30616"/>
    </ligand>
</feature>
<feature type="binding site" evidence="12">
    <location>
        <position position="230"/>
    </location>
    <ligand>
        <name>ATP</name>
        <dbReference type="ChEBI" id="CHEBI:30616"/>
    </ligand>
</feature>
<feature type="compositionally biased region" description="Basic and acidic residues" evidence="14">
    <location>
        <begin position="539"/>
        <end position="557"/>
    </location>
</feature>
<dbReference type="Pfam" id="PF20750">
    <property type="entry name" value="PAP_NTPase"/>
    <property type="match status" value="1"/>
</dbReference>
<evidence type="ECO:0000256" key="9">
    <source>
        <dbReference type="ARBA" id="ARBA00022842"/>
    </source>
</evidence>
<dbReference type="InterPro" id="IPR043519">
    <property type="entry name" value="NT_sf"/>
</dbReference>
<keyword evidence="7 11" id="KW-0547">Nucleotide-binding</keyword>
<dbReference type="GO" id="GO:0031123">
    <property type="term" value="P:RNA 3'-end processing"/>
    <property type="evidence" value="ECO:0007669"/>
    <property type="project" value="InterPro"/>
</dbReference>
<dbReference type="Gene3D" id="1.10.1410.10">
    <property type="match status" value="1"/>
</dbReference>
<dbReference type="GO" id="GO:0046872">
    <property type="term" value="F:metal ion binding"/>
    <property type="evidence" value="ECO:0007669"/>
    <property type="project" value="UniProtKB-KW"/>
</dbReference>
<feature type="binding site" evidence="13">
    <location>
        <position position="159"/>
    </location>
    <ligand>
        <name>Mg(2+)</name>
        <dbReference type="ChEBI" id="CHEBI:18420"/>
        <label>2</label>
        <note>catalytic</note>
    </ligand>
</feature>
<feature type="binding site" evidence="13">
    <location>
        <position position="107"/>
    </location>
    <ligand>
        <name>Mg(2+)</name>
        <dbReference type="ChEBI" id="CHEBI:18420"/>
        <label>2</label>
        <note>catalytic</note>
    </ligand>
</feature>
<evidence type="ECO:0000256" key="14">
    <source>
        <dbReference type="SAM" id="MobiDB-lite"/>
    </source>
</evidence>
<dbReference type="AlphaFoldDB" id="A0A0G4EKP2"/>
<dbReference type="PhylomeDB" id="A0A0G4EKP2"/>
<feature type="binding site" evidence="12">
    <location>
        <begin position="239"/>
        <end position="240"/>
    </location>
    <ligand>
        <name>ATP</name>
        <dbReference type="ChEBI" id="CHEBI:30616"/>
    </ligand>
</feature>
<evidence type="ECO:0000256" key="7">
    <source>
        <dbReference type="ARBA" id="ARBA00022741"/>
    </source>
</evidence>
<dbReference type="GO" id="GO:0006397">
    <property type="term" value="P:mRNA processing"/>
    <property type="evidence" value="ECO:0007669"/>
    <property type="project" value="UniProtKB-KW"/>
</dbReference>
<comment type="function">
    <text evidence="11">Polymerase that creates the 3'-poly(A) tail of mRNA's.</text>
</comment>
<proteinExistence type="inferred from homology"/>
<dbReference type="SUPFAM" id="SSF55003">
    <property type="entry name" value="PAP/Archaeal CCA-adding enzyme, C-terminal domain"/>
    <property type="match status" value="1"/>
</dbReference>
<keyword evidence="10 11" id="KW-0539">Nucleus</keyword>
<dbReference type="SUPFAM" id="SSF81631">
    <property type="entry name" value="PAP/OAS1 substrate-binding domain"/>
    <property type="match status" value="1"/>
</dbReference>
<dbReference type="PIRSF" id="PIRSF018425">
    <property type="entry name" value="PolyA_polymerase"/>
    <property type="match status" value="1"/>
</dbReference>
<comment type="cofactor">
    <cofactor evidence="13">
        <name>Mg(2+)</name>
        <dbReference type="ChEBI" id="CHEBI:18420"/>
    </cofactor>
    <text evidence="13">Binds 2 magnesium ions. Also active with manganese.</text>
</comment>
<feature type="binding site" evidence="13">
    <location>
        <position position="107"/>
    </location>
    <ligand>
        <name>Mg(2+)</name>
        <dbReference type="ChEBI" id="CHEBI:18420"/>
        <label>1</label>
        <note>catalytic</note>
    </ligand>
</feature>
<feature type="binding site" evidence="12">
    <location>
        <position position="159"/>
    </location>
    <ligand>
        <name>ATP</name>
        <dbReference type="ChEBI" id="CHEBI:30616"/>
    </ligand>
</feature>
<evidence type="ECO:0000256" key="1">
    <source>
        <dbReference type="ARBA" id="ARBA00001936"/>
    </source>
</evidence>
<feature type="binding site" evidence="12">
    <location>
        <position position="221"/>
    </location>
    <ligand>
        <name>ATP</name>
        <dbReference type="ChEBI" id="CHEBI:30616"/>
    </ligand>
</feature>
<evidence type="ECO:0000256" key="11">
    <source>
        <dbReference type="PIRNR" id="PIRNR018425"/>
    </source>
</evidence>
<gene>
    <name evidence="18" type="ORF">Vbra_12286</name>
</gene>
<dbReference type="CDD" id="cd05402">
    <property type="entry name" value="NT_PAP_TUTase"/>
    <property type="match status" value="1"/>
</dbReference>
<evidence type="ECO:0000256" key="4">
    <source>
        <dbReference type="ARBA" id="ARBA00022664"/>
    </source>
</evidence>
<evidence type="ECO:0000259" key="17">
    <source>
        <dbReference type="Pfam" id="PF20750"/>
    </source>
</evidence>
<dbReference type="Pfam" id="PF04926">
    <property type="entry name" value="PAP_RNA-bind"/>
    <property type="match status" value="1"/>
</dbReference>
<dbReference type="Pfam" id="PF04928">
    <property type="entry name" value="PAP_central"/>
    <property type="match status" value="1"/>
</dbReference>
<dbReference type="EC" id="2.7.7.19" evidence="11"/>
<evidence type="ECO:0000313" key="19">
    <source>
        <dbReference type="Proteomes" id="UP000041254"/>
    </source>
</evidence>
<name>A0A0G4EKP2_VITBC</name>
<dbReference type="InterPro" id="IPR048840">
    <property type="entry name" value="PolA_pol_NTPase"/>
</dbReference>
<reference evidence="18 19" key="1">
    <citation type="submission" date="2014-11" db="EMBL/GenBank/DDBJ databases">
        <authorList>
            <person name="Zhu J."/>
            <person name="Qi W."/>
            <person name="Song R."/>
        </authorList>
    </citation>
    <scope>NUCLEOTIDE SEQUENCE [LARGE SCALE GENOMIC DNA]</scope>
</reference>
<evidence type="ECO:0000256" key="10">
    <source>
        <dbReference type="ARBA" id="ARBA00023242"/>
    </source>
</evidence>
<dbReference type="SUPFAM" id="SSF81301">
    <property type="entry name" value="Nucleotidyltransferase"/>
    <property type="match status" value="1"/>
</dbReference>
<evidence type="ECO:0000259" key="15">
    <source>
        <dbReference type="Pfam" id="PF04926"/>
    </source>
</evidence>
<dbReference type="InterPro" id="IPR007010">
    <property type="entry name" value="PolA_pol_RNA-bd_dom"/>
</dbReference>
<protein>
    <recommendedName>
        <fullName evidence="11">Poly(A) polymerase</fullName>
        <ecNumber evidence="11">2.7.7.19</ecNumber>
    </recommendedName>
</protein>
<evidence type="ECO:0000259" key="16">
    <source>
        <dbReference type="Pfam" id="PF04928"/>
    </source>
</evidence>
<feature type="binding site" evidence="13">
    <location>
        <position position="105"/>
    </location>
    <ligand>
        <name>Mg(2+)</name>
        <dbReference type="ChEBI" id="CHEBI:18420"/>
        <label>2</label>
        <note>catalytic</note>
    </ligand>
</feature>
<dbReference type="FunFam" id="3.30.460.10:FF:000002">
    <property type="entry name" value="Poly(A) polymerase alpha, putative"/>
    <property type="match status" value="1"/>
</dbReference>
<dbReference type="PANTHER" id="PTHR10682:SF10">
    <property type="entry name" value="POLYNUCLEOTIDE ADENYLYLTRANSFERASE"/>
    <property type="match status" value="1"/>
</dbReference>
<dbReference type="VEuPathDB" id="CryptoDB:Vbra_12286"/>
<keyword evidence="19" id="KW-1185">Reference proteome</keyword>
<evidence type="ECO:0000256" key="12">
    <source>
        <dbReference type="PIRSR" id="PIRSR018425-1"/>
    </source>
</evidence>
<dbReference type="STRING" id="1169540.A0A0G4EKP2"/>
<comment type="cofactor">
    <cofactor evidence="1">
        <name>Mn(2+)</name>
        <dbReference type="ChEBI" id="CHEBI:29035"/>
    </cofactor>
</comment>
<keyword evidence="5 11" id="KW-0808">Transferase</keyword>
<feature type="domain" description="Poly(A) polymerase central" evidence="16">
    <location>
        <begin position="212"/>
        <end position="361"/>
    </location>
</feature>
<keyword evidence="9 13" id="KW-0460">Magnesium</keyword>
<evidence type="ECO:0000256" key="13">
    <source>
        <dbReference type="PIRSR" id="PIRSR018425-2"/>
    </source>
</evidence>
<dbReference type="InterPro" id="IPR007012">
    <property type="entry name" value="PolA_pol_cen_dom"/>
</dbReference>
<dbReference type="InParanoid" id="A0A0G4EKP2"/>
<evidence type="ECO:0000256" key="6">
    <source>
        <dbReference type="ARBA" id="ARBA00022723"/>
    </source>
</evidence>
<feature type="region of interest" description="Disordered" evidence="14">
    <location>
        <begin position="531"/>
        <end position="558"/>
    </location>
</feature>
<dbReference type="Gene3D" id="3.30.70.590">
    <property type="entry name" value="Poly(A) polymerase predicted RNA binding domain"/>
    <property type="match status" value="1"/>
</dbReference>
<evidence type="ECO:0000256" key="8">
    <source>
        <dbReference type="ARBA" id="ARBA00022840"/>
    </source>
</evidence>
<evidence type="ECO:0000256" key="2">
    <source>
        <dbReference type="ARBA" id="ARBA00004123"/>
    </source>
</evidence>
<dbReference type="OrthoDB" id="412748at2759"/>
<feature type="domain" description="Poly(A) polymerase nucleotidyltransferase" evidence="17">
    <location>
        <begin position="17"/>
        <end position="207"/>
    </location>
</feature>
<accession>A0A0G4EKP2</accession>
<evidence type="ECO:0000256" key="3">
    <source>
        <dbReference type="ARBA" id="ARBA00010912"/>
    </source>
</evidence>
<dbReference type="Proteomes" id="UP000041254">
    <property type="component" value="Unassembled WGS sequence"/>
</dbReference>
<feature type="binding site" evidence="12">
    <location>
        <begin position="92"/>
        <end position="94"/>
    </location>
    <ligand>
        <name>ATP</name>
        <dbReference type="ChEBI" id="CHEBI:30616"/>
    </ligand>
</feature>
<feature type="binding site" evidence="13">
    <location>
        <position position="105"/>
    </location>
    <ligand>
        <name>Mg(2+)</name>
        <dbReference type="ChEBI" id="CHEBI:18420"/>
        <label>1</label>
        <note>catalytic</note>
    </ligand>
</feature>
<dbReference type="FunCoup" id="A0A0G4EKP2">
    <property type="interactions" value="360"/>
</dbReference>